<feature type="domain" description="Helicase ATP-binding" evidence="2">
    <location>
        <begin position="483"/>
        <end position="642"/>
    </location>
</feature>
<dbReference type="Pfam" id="PF00176">
    <property type="entry name" value="SNF2-rel_dom"/>
    <property type="match status" value="1"/>
</dbReference>
<feature type="coiled-coil region" evidence="1">
    <location>
        <begin position="77"/>
        <end position="104"/>
    </location>
</feature>
<keyword evidence="1" id="KW-0175">Coiled coil</keyword>
<dbReference type="PANTHER" id="PTHR10799">
    <property type="entry name" value="SNF2/RAD54 HELICASE FAMILY"/>
    <property type="match status" value="1"/>
</dbReference>
<gene>
    <name evidence="3" type="ORF">MOZ64_07785</name>
</gene>
<name>A0ABU4WMG1_9FIRM</name>
<evidence type="ECO:0000313" key="4">
    <source>
        <dbReference type="Proteomes" id="UP001285244"/>
    </source>
</evidence>
<dbReference type="Gene3D" id="3.40.50.10810">
    <property type="entry name" value="Tandem AAA-ATPase domain"/>
    <property type="match status" value="1"/>
</dbReference>
<dbReference type="InterPro" id="IPR010995">
    <property type="entry name" value="DNA_repair_Rad51/TF_NusA_a-hlx"/>
</dbReference>
<evidence type="ECO:0000256" key="1">
    <source>
        <dbReference type="SAM" id="Coils"/>
    </source>
</evidence>
<dbReference type="InterPro" id="IPR027417">
    <property type="entry name" value="P-loop_NTPase"/>
</dbReference>
<proteinExistence type="predicted"/>
<dbReference type="PROSITE" id="PS51192">
    <property type="entry name" value="HELICASE_ATP_BIND_1"/>
    <property type="match status" value="1"/>
</dbReference>
<dbReference type="CDD" id="cd17919">
    <property type="entry name" value="DEXHc_Snf"/>
    <property type="match status" value="1"/>
</dbReference>
<protein>
    <submittedName>
        <fullName evidence="3">SNF2-related protein</fullName>
    </submittedName>
</protein>
<keyword evidence="4" id="KW-1185">Reference proteome</keyword>
<dbReference type="Proteomes" id="UP001285244">
    <property type="component" value="Unassembled WGS sequence"/>
</dbReference>
<dbReference type="SUPFAM" id="SSF47794">
    <property type="entry name" value="Rad51 N-terminal domain-like"/>
    <property type="match status" value="1"/>
</dbReference>
<dbReference type="EMBL" id="JALBUS010000011">
    <property type="protein sequence ID" value="MDX8417740.1"/>
    <property type="molecule type" value="Genomic_DNA"/>
</dbReference>
<comment type="caution">
    <text evidence="3">The sequence shown here is derived from an EMBL/GenBank/DDBJ whole genome shotgun (WGS) entry which is preliminary data.</text>
</comment>
<dbReference type="RefSeq" id="WP_320326017.1">
    <property type="nucleotide sequence ID" value="NZ_JALBUS010000011.1"/>
</dbReference>
<organism evidence="3 4">
    <name type="scientific">Absicoccus intestinalis</name>
    <dbReference type="NCBI Taxonomy" id="2926319"/>
    <lineage>
        <taxon>Bacteria</taxon>
        <taxon>Bacillati</taxon>
        <taxon>Bacillota</taxon>
        <taxon>Erysipelotrichia</taxon>
        <taxon>Erysipelotrichales</taxon>
        <taxon>Erysipelotrichaceae</taxon>
        <taxon>Absicoccus</taxon>
    </lineage>
</organism>
<dbReference type="InterPro" id="IPR000330">
    <property type="entry name" value="SNF2_N"/>
</dbReference>
<evidence type="ECO:0000313" key="3">
    <source>
        <dbReference type="EMBL" id="MDX8417740.1"/>
    </source>
</evidence>
<feature type="coiled-coil region" evidence="1">
    <location>
        <begin position="199"/>
        <end position="226"/>
    </location>
</feature>
<accession>A0ABU4WMG1</accession>
<sequence length="784" mass="91262">MKRQIKLISKDKEILDNLLSNREIITSKIKDHYYQYVSGLVNQALEDVNSNNLIEVDKIRPKISFNENSYDNNTLMNLYQLKRYDSLQDEIDKLKEQNNDIYNEKFNADPIFNIFWMFMGKEKKAKAIDAANIIDQFVESNFENDVLSVKNQIMTLPDFNTVLHDFKQDKSYYLGKLQKLSYADLYTDNDPVQPNFLKVNETTKMLSELENKMNKAIQSSRSFEDDVKNKAYLLQNDEVMELLSTISVDELKKYKKGFRINSLKENGIRTIKDVLNADIFGLKQIYGISQNMANDMDNIAKKIKQDTRHNIRLKLNIDNETKRSTQLLHAVYCYDQYKKAIEQAHELKNEYNGKIRKAHEYCLKNANALTWITSDKQKKENIFNYSDMLLNDQTDSYIKRASQFFNKKIFVNKNYVTNKMIWKYFEENSAHVFAILDDLCPGLFGNQDTYYGLPEELAKQIEEQDFFPDGLLVDLRRYQEWGVKYILHQGKVLLGDEMGLGKTIQAIATMVSLRNVGADHFLVVCPAAVLTNWCREIKKHSRLHAIEIHGSSKQKAISEWWSHGGVGVTTYETTKFFKMDDQTIFDLLVVDEAHYIKNPAAKRTLNVIELGKHAKRELYLTGTALENKVDEMVELIGQLNPYVSYSVSDLTYLSDAQAFREKIAPVYYRRKREDVLTELPEKIEVDAWCTMTREERSIYENLLLNRSKYPQLRQLSWNVGDLKKSSKAERLKMIVNEAKDDGRKIIVFSFFLDVIEAIRSFLGPICLQPITGNVSSDNRQRIID</sequence>
<dbReference type="SMART" id="SM00487">
    <property type="entry name" value="DEXDc"/>
    <property type="match status" value="1"/>
</dbReference>
<evidence type="ECO:0000259" key="2">
    <source>
        <dbReference type="PROSITE" id="PS51192"/>
    </source>
</evidence>
<dbReference type="Gene3D" id="3.40.50.300">
    <property type="entry name" value="P-loop containing nucleotide triphosphate hydrolases"/>
    <property type="match status" value="1"/>
</dbReference>
<reference evidence="3 4" key="1">
    <citation type="submission" date="2022-03" db="EMBL/GenBank/DDBJ databases">
        <title>Novel taxa within the pig intestine.</title>
        <authorList>
            <person name="Wylensek D."/>
            <person name="Bishof K."/>
            <person name="Afrizal A."/>
            <person name="Clavel T."/>
        </authorList>
    </citation>
    <scope>NUCLEOTIDE SEQUENCE [LARGE SCALE GENOMIC DNA]</scope>
    <source>
        <strain evidence="3 4">Cla-KB-P134</strain>
    </source>
</reference>
<dbReference type="InterPro" id="IPR014001">
    <property type="entry name" value="Helicase_ATP-bd"/>
</dbReference>
<dbReference type="InterPro" id="IPR038718">
    <property type="entry name" value="SNF2-like_sf"/>
</dbReference>
<dbReference type="SUPFAM" id="SSF52540">
    <property type="entry name" value="P-loop containing nucleoside triphosphate hydrolases"/>
    <property type="match status" value="2"/>
</dbReference>